<gene>
    <name evidence="1" type="ORF">DHEL01_v205659</name>
</gene>
<accession>A0A2P5I096</accession>
<protein>
    <submittedName>
        <fullName evidence="1">Uncharacterized protein</fullName>
    </submittedName>
</protein>
<dbReference type="OrthoDB" id="5197233at2759"/>
<organism evidence="1 2">
    <name type="scientific">Diaporthe helianthi</name>
    <dbReference type="NCBI Taxonomy" id="158607"/>
    <lineage>
        <taxon>Eukaryota</taxon>
        <taxon>Fungi</taxon>
        <taxon>Dikarya</taxon>
        <taxon>Ascomycota</taxon>
        <taxon>Pezizomycotina</taxon>
        <taxon>Sordariomycetes</taxon>
        <taxon>Sordariomycetidae</taxon>
        <taxon>Diaporthales</taxon>
        <taxon>Diaporthaceae</taxon>
        <taxon>Diaporthe</taxon>
    </lineage>
</organism>
<keyword evidence="2" id="KW-1185">Reference proteome</keyword>
<proteinExistence type="predicted"/>
<name>A0A2P5I096_DIAHE</name>
<dbReference type="AlphaFoldDB" id="A0A2P5I096"/>
<comment type="caution">
    <text evidence="1">The sequence shown here is derived from an EMBL/GenBank/DDBJ whole genome shotgun (WGS) entry which is preliminary data.</text>
</comment>
<evidence type="ECO:0000313" key="2">
    <source>
        <dbReference type="Proteomes" id="UP000094444"/>
    </source>
</evidence>
<dbReference type="InParanoid" id="A0A2P5I096"/>
<evidence type="ECO:0000313" key="1">
    <source>
        <dbReference type="EMBL" id="POS75942.1"/>
    </source>
</evidence>
<sequence>MANTPAAEKRTVKSVDQIVLERPRGVYTGENQRHHKRSKSISEMDGNCVREYNVKKHRRAVSLQSYLRDGKLTTEPGLDSGTSFERNLRKCSHERTVRRVRYACHGDSPGVRRR</sequence>
<reference evidence="1" key="1">
    <citation type="submission" date="2017-09" db="EMBL/GenBank/DDBJ databases">
        <title>Polyketide synthases of a Diaporthe helianthi virulent isolate.</title>
        <authorList>
            <person name="Baroncelli R."/>
        </authorList>
    </citation>
    <scope>NUCLEOTIDE SEQUENCE [LARGE SCALE GENOMIC DNA]</scope>
    <source>
        <strain evidence="1">7/96</strain>
    </source>
</reference>
<dbReference type="EMBL" id="MAVT02000424">
    <property type="protein sequence ID" value="POS75942.1"/>
    <property type="molecule type" value="Genomic_DNA"/>
</dbReference>
<dbReference type="Proteomes" id="UP000094444">
    <property type="component" value="Unassembled WGS sequence"/>
</dbReference>